<proteinExistence type="predicted"/>
<dbReference type="Pfam" id="PF04536">
    <property type="entry name" value="TPM_phosphatase"/>
    <property type="match status" value="1"/>
</dbReference>
<sequence length="185" mass="20651">MYTIPEMKIGTKILILFLTLNLLSCKGSAQETESKKPTTEIDFSKTVKSTFPKPIGIINDYGEIFSESQNTELSKVLYDYDIETTRQIVIVTIDSIKPYNNIQKYATDLANNWGVGTAEKNNGLTIVVCNPCRQIGIASGLGTELILTDEICKEVIEKTIIPEFKNGEFYNGIKNGVTELIAKWK</sequence>
<feature type="domain" description="TPM" evidence="1">
    <location>
        <begin position="58"/>
        <end position="182"/>
    </location>
</feature>
<reference evidence="2 3" key="1">
    <citation type="submission" date="2016-11" db="EMBL/GenBank/DDBJ databases">
        <authorList>
            <person name="Jaros S."/>
            <person name="Januszkiewicz K."/>
            <person name="Wedrychowicz H."/>
        </authorList>
    </citation>
    <scope>NUCLEOTIDE SEQUENCE [LARGE SCALE GENOMIC DNA]</scope>
    <source>
        <strain evidence="2 3">DSM 21425</strain>
    </source>
</reference>
<dbReference type="PANTHER" id="PTHR30373">
    <property type="entry name" value="UPF0603 PROTEIN YGCG"/>
    <property type="match status" value="1"/>
</dbReference>
<keyword evidence="3" id="KW-1185">Reference proteome</keyword>
<dbReference type="PANTHER" id="PTHR30373:SF2">
    <property type="entry name" value="UPF0603 PROTEIN YGCG"/>
    <property type="match status" value="1"/>
</dbReference>
<organism evidence="2 3">
    <name type="scientific">Mesonia phycicola</name>
    <dbReference type="NCBI Taxonomy" id="579105"/>
    <lineage>
        <taxon>Bacteria</taxon>
        <taxon>Pseudomonadati</taxon>
        <taxon>Bacteroidota</taxon>
        <taxon>Flavobacteriia</taxon>
        <taxon>Flavobacteriales</taxon>
        <taxon>Flavobacteriaceae</taxon>
        <taxon>Mesonia</taxon>
    </lineage>
</organism>
<name>A0A1M6HZ24_9FLAO</name>
<gene>
    <name evidence="2" type="ORF">SAMN04488096_1323</name>
</gene>
<dbReference type="Proteomes" id="UP000184225">
    <property type="component" value="Unassembled WGS sequence"/>
</dbReference>
<dbReference type="EMBL" id="FQYY01000032">
    <property type="protein sequence ID" value="SHJ27385.1"/>
    <property type="molecule type" value="Genomic_DNA"/>
</dbReference>
<evidence type="ECO:0000313" key="3">
    <source>
        <dbReference type="Proteomes" id="UP000184225"/>
    </source>
</evidence>
<accession>A0A1M6HZ24</accession>
<dbReference type="Gene3D" id="3.10.310.50">
    <property type="match status" value="1"/>
</dbReference>
<dbReference type="STRING" id="579105.SAMN04488096_1323"/>
<dbReference type="AlphaFoldDB" id="A0A1M6HZ24"/>
<protein>
    <recommendedName>
        <fullName evidence="1">TPM domain-containing protein</fullName>
    </recommendedName>
</protein>
<dbReference type="InterPro" id="IPR007621">
    <property type="entry name" value="TPM_dom"/>
</dbReference>
<evidence type="ECO:0000259" key="1">
    <source>
        <dbReference type="Pfam" id="PF04536"/>
    </source>
</evidence>
<evidence type="ECO:0000313" key="2">
    <source>
        <dbReference type="EMBL" id="SHJ27385.1"/>
    </source>
</evidence>